<proteinExistence type="predicted"/>
<dbReference type="Gene3D" id="3.40.30.10">
    <property type="entry name" value="Glutaredoxin"/>
    <property type="match status" value="1"/>
</dbReference>
<feature type="domain" description="GST N-terminal" evidence="1">
    <location>
        <begin position="1"/>
        <end position="77"/>
    </location>
</feature>
<accession>E1WYD9</accession>
<dbReference type="SUPFAM" id="SSF47616">
    <property type="entry name" value="GST C-terminal domain-like"/>
    <property type="match status" value="1"/>
</dbReference>
<dbReference type="Gene3D" id="1.20.1050.10">
    <property type="match status" value="1"/>
</dbReference>
<evidence type="ECO:0000313" key="2">
    <source>
        <dbReference type="EMBL" id="CBW25987.1"/>
    </source>
</evidence>
<dbReference type="SUPFAM" id="SSF52833">
    <property type="entry name" value="Thioredoxin-like"/>
    <property type="match status" value="1"/>
</dbReference>
<dbReference type="KEGG" id="bmx:BMS_1106"/>
<dbReference type="eggNOG" id="COG2999">
    <property type="taxonomic scope" value="Bacteria"/>
</dbReference>
<dbReference type="InterPro" id="IPR036282">
    <property type="entry name" value="Glutathione-S-Trfase_C_sf"/>
</dbReference>
<dbReference type="InterPro" id="IPR004045">
    <property type="entry name" value="Glutathione_S-Trfase_N"/>
</dbReference>
<dbReference type="PATRIC" id="fig|862908.3.peg.1054"/>
<dbReference type="InterPro" id="IPR036249">
    <property type="entry name" value="Thioredoxin-like_sf"/>
</dbReference>
<keyword evidence="3" id="KW-1185">Reference proteome</keyword>
<dbReference type="STRING" id="862908.BMS_1106"/>
<dbReference type="Pfam" id="PF04399">
    <property type="entry name" value="Glutaredoxin2_C"/>
    <property type="match status" value="1"/>
</dbReference>
<dbReference type="RefSeq" id="WP_014243771.1">
    <property type="nucleotide sequence ID" value="NC_016620.1"/>
</dbReference>
<dbReference type="Pfam" id="PF13417">
    <property type="entry name" value="GST_N_3"/>
    <property type="match status" value="1"/>
</dbReference>
<dbReference type="HOGENOM" id="CLU_072939_0_1_7"/>
<sequence>MKLYHYVHCPFCIRVRMVLGLLNKPFDSIVLPYNDESTPVNLTGVKMLPIMDFGDEGNFNESLDIIAKLDSDNILQNEKLDSDQRVLVEELLSAIGSNVHSLCMPYWIWTPEFNDESRNYFQKKKEVKRGPFNQLVHKREKFLSELSQILSTLEESIEEYYMSDSLSIFDIMIASHLWGMYIYPEFQFSDKIHQYLQRVKRDCRFDYHVDFWKD</sequence>
<gene>
    <name evidence="2" type="primary">grxB</name>
    <name evidence="2" type="ordered locus">BMS_1106</name>
</gene>
<dbReference type="Proteomes" id="UP000008963">
    <property type="component" value="Chromosome"/>
</dbReference>
<dbReference type="OrthoDB" id="5291571at2"/>
<dbReference type="AlphaFoldDB" id="E1WYD9"/>
<dbReference type="InterPro" id="IPR007494">
    <property type="entry name" value="Glutaredoxin2_C"/>
</dbReference>
<organism evidence="2 3">
    <name type="scientific">Halobacteriovorax marinus (strain ATCC BAA-682 / DSM 15412 / SJ)</name>
    <name type="common">Bacteriovorax marinus</name>
    <dbReference type="NCBI Taxonomy" id="862908"/>
    <lineage>
        <taxon>Bacteria</taxon>
        <taxon>Pseudomonadati</taxon>
        <taxon>Bdellovibrionota</taxon>
        <taxon>Bacteriovoracia</taxon>
        <taxon>Bacteriovoracales</taxon>
        <taxon>Halobacteriovoraceae</taxon>
        <taxon>Halobacteriovorax</taxon>
    </lineage>
</organism>
<dbReference type="NCBIfam" id="NF007702">
    <property type="entry name" value="PRK10387.1"/>
    <property type="match status" value="1"/>
</dbReference>
<evidence type="ECO:0000259" key="1">
    <source>
        <dbReference type="PROSITE" id="PS50404"/>
    </source>
</evidence>
<evidence type="ECO:0000313" key="3">
    <source>
        <dbReference type="Proteomes" id="UP000008963"/>
    </source>
</evidence>
<protein>
    <submittedName>
        <fullName evidence="2">Glutaredoxin 2</fullName>
    </submittedName>
</protein>
<name>E1WYD9_HALMS</name>
<dbReference type="EMBL" id="FQ312005">
    <property type="protein sequence ID" value="CBW25987.1"/>
    <property type="molecule type" value="Genomic_DNA"/>
</dbReference>
<reference evidence="3" key="1">
    <citation type="journal article" date="2013" name="ISME J.">
        <title>A small predatory core genome in the divergent marine Bacteriovorax marinus SJ and the terrestrial Bdellovibrio bacteriovorus.</title>
        <authorList>
            <person name="Crossman L.C."/>
            <person name="Chen H."/>
            <person name="Cerdeno-Tarraga A.M."/>
            <person name="Brooks K."/>
            <person name="Quail M.A."/>
            <person name="Pineiro S.A."/>
            <person name="Hobley L."/>
            <person name="Sockett R.E."/>
            <person name="Bentley S.D."/>
            <person name="Parkhill J."/>
            <person name="Williams H.N."/>
            <person name="Stine O.C."/>
        </authorList>
    </citation>
    <scope>NUCLEOTIDE SEQUENCE [LARGE SCALE GENOMIC DNA]</scope>
    <source>
        <strain evidence="3">ATCC BAA-682 / DSM 15412 / SJ</strain>
    </source>
</reference>
<dbReference type="PROSITE" id="PS50404">
    <property type="entry name" value="GST_NTER"/>
    <property type="match status" value="1"/>
</dbReference>